<dbReference type="Proteomes" id="UP000265520">
    <property type="component" value="Unassembled WGS sequence"/>
</dbReference>
<evidence type="ECO:0000313" key="2">
    <source>
        <dbReference type="EMBL" id="MCH81673.1"/>
    </source>
</evidence>
<protein>
    <submittedName>
        <fullName evidence="2">Uncharacterized protein</fullName>
    </submittedName>
</protein>
<dbReference type="EMBL" id="LXQA010002619">
    <property type="protein sequence ID" value="MCH81673.1"/>
    <property type="molecule type" value="Genomic_DNA"/>
</dbReference>
<feature type="compositionally biased region" description="Polar residues" evidence="1">
    <location>
        <begin position="1"/>
        <end position="11"/>
    </location>
</feature>
<accession>A0A392M3P9</accession>
<dbReference type="AlphaFoldDB" id="A0A392M3P9"/>
<organism evidence="2 3">
    <name type="scientific">Trifolium medium</name>
    <dbReference type="NCBI Taxonomy" id="97028"/>
    <lineage>
        <taxon>Eukaryota</taxon>
        <taxon>Viridiplantae</taxon>
        <taxon>Streptophyta</taxon>
        <taxon>Embryophyta</taxon>
        <taxon>Tracheophyta</taxon>
        <taxon>Spermatophyta</taxon>
        <taxon>Magnoliopsida</taxon>
        <taxon>eudicotyledons</taxon>
        <taxon>Gunneridae</taxon>
        <taxon>Pentapetalae</taxon>
        <taxon>rosids</taxon>
        <taxon>fabids</taxon>
        <taxon>Fabales</taxon>
        <taxon>Fabaceae</taxon>
        <taxon>Papilionoideae</taxon>
        <taxon>50 kb inversion clade</taxon>
        <taxon>NPAAA clade</taxon>
        <taxon>Hologalegina</taxon>
        <taxon>IRL clade</taxon>
        <taxon>Trifolieae</taxon>
        <taxon>Trifolium</taxon>
    </lineage>
</organism>
<sequence>MSSSMEYQTLGRSHRPPLCAPATQPRGNNTNWTPPPRNALKLNVDAHPCGDGR</sequence>
<feature type="region of interest" description="Disordered" evidence="1">
    <location>
        <begin position="1"/>
        <end position="53"/>
    </location>
</feature>
<evidence type="ECO:0000313" key="3">
    <source>
        <dbReference type="Proteomes" id="UP000265520"/>
    </source>
</evidence>
<name>A0A392M3P9_9FABA</name>
<reference evidence="2 3" key="1">
    <citation type="journal article" date="2018" name="Front. Plant Sci.">
        <title>Red Clover (Trifolium pratense) and Zigzag Clover (T. medium) - A Picture of Genomic Similarities and Differences.</title>
        <authorList>
            <person name="Dluhosova J."/>
            <person name="Istvanek J."/>
            <person name="Nedelnik J."/>
            <person name="Repkova J."/>
        </authorList>
    </citation>
    <scope>NUCLEOTIDE SEQUENCE [LARGE SCALE GENOMIC DNA]</scope>
    <source>
        <strain evidence="3">cv. 10/8</strain>
        <tissue evidence="2">Leaf</tissue>
    </source>
</reference>
<proteinExistence type="predicted"/>
<evidence type="ECO:0000256" key="1">
    <source>
        <dbReference type="SAM" id="MobiDB-lite"/>
    </source>
</evidence>
<keyword evidence="3" id="KW-1185">Reference proteome</keyword>
<feature type="non-terminal residue" evidence="2">
    <location>
        <position position="53"/>
    </location>
</feature>
<gene>
    <name evidence="2" type="ORF">A2U01_0002464</name>
</gene>
<comment type="caution">
    <text evidence="2">The sequence shown here is derived from an EMBL/GenBank/DDBJ whole genome shotgun (WGS) entry which is preliminary data.</text>
</comment>